<name>U5ZJW1_IPONI</name>
<dbReference type="SUPFAM" id="SSF53335">
    <property type="entry name" value="S-adenosyl-L-methionine-dependent methyltransferases"/>
    <property type="match status" value="1"/>
</dbReference>
<evidence type="ECO:0000256" key="5">
    <source>
        <dbReference type="ARBA" id="ARBA00022842"/>
    </source>
</evidence>
<dbReference type="PANTHER" id="PTHR31009">
    <property type="entry name" value="S-ADENOSYL-L-METHIONINE:CARBOXYL METHYLTRANSFERASE FAMILY PROTEIN"/>
    <property type="match status" value="1"/>
</dbReference>
<dbReference type="Pfam" id="PF03492">
    <property type="entry name" value="Methyltransf_7"/>
    <property type="match status" value="1"/>
</dbReference>
<dbReference type="InterPro" id="IPR005299">
    <property type="entry name" value="MeTrfase_7"/>
</dbReference>
<dbReference type="InterPro" id="IPR042086">
    <property type="entry name" value="MeTrfase_capping"/>
</dbReference>
<dbReference type="GO" id="GO:0046872">
    <property type="term" value="F:metal ion binding"/>
    <property type="evidence" value="ECO:0007669"/>
    <property type="project" value="UniProtKB-KW"/>
</dbReference>
<dbReference type="GO" id="GO:0008168">
    <property type="term" value="F:methyltransferase activity"/>
    <property type="evidence" value="ECO:0007669"/>
    <property type="project" value="UniProtKB-KW"/>
</dbReference>
<gene>
    <name evidence="6" type="primary">JMT</name>
</gene>
<dbReference type="InterPro" id="IPR029063">
    <property type="entry name" value="SAM-dependent_MTases_sf"/>
</dbReference>
<evidence type="ECO:0000256" key="4">
    <source>
        <dbReference type="ARBA" id="ARBA00022723"/>
    </source>
</evidence>
<evidence type="ECO:0000256" key="1">
    <source>
        <dbReference type="ARBA" id="ARBA00007967"/>
    </source>
</evidence>
<keyword evidence="3 6" id="KW-0808">Transferase</keyword>
<dbReference type="GeneID" id="109179566"/>
<reference evidence="6" key="1">
    <citation type="submission" date="2013-08" db="EMBL/GenBank/DDBJ databases">
        <authorList>
            <person name="Wilmowicz E."/>
            <person name="Frankowski K."/>
            <person name="Kucko A."/>
        </authorList>
    </citation>
    <scope>NUCLEOTIDE SEQUENCE</scope>
</reference>
<evidence type="ECO:0000256" key="2">
    <source>
        <dbReference type="ARBA" id="ARBA00022603"/>
    </source>
</evidence>
<dbReference type="OrthoDB" id="1523883at2759"/>
<organism evidence="6">
    <name type="scientific">Ipomoea nil</name>
    <name type="common">Japanese morning glory</name>
    <name type="synonym">Pharbitis nil</name>
    <dbReference type="NCBI Taxonomy" id="35883"/>
    <lineage>
        <taxon>Eukaryota</taxon>
        <taxon>Viridiplantae</taxon>
        <taxon>Streptophyta</taxon>
        <taxon>Embryophyta</taxon>
        <taxon>Tracheophyta</taxon>
        <taxon>Spermatophyta</taxon>
        <taxon>Magnoliopsida</taxon>
        <taxon>eudicotyledons</taxon>
        <taxon>Gunneridae</taxon>
        <taxon>Pentapetalae</taxon>
        <taxon>asterids</taxon>
        <taxon>lamiids</taxon>
        <taxon>Solanales</taxon>
        <taxon>Convolvulaceae</taxon>
        <taxon>Ipomoeeae</taxon>
        <taxon>Ipomoea</taxon>
    </lineage>
</organism>
<keyword evidence="5" id="KW-0460">Magnesium</keyword>
<keyword evidence="4" id="KW-0479">Metal-binding</keyword>
<evidence type="ECO:0000313" key="6">
    <source>
        <dbReference type="EMBL" id="AHA06001.1"/>
    </source>
</evidence>
<dbReference type="KEGG" id="ini:109179566"/>
<sequence>MECLQFLHMNKGEGETSYAKNSTLQMKIMLEGNPLLEEALNGILYNDNNINFPESMGIADLGCSSGPNTLTVVSKIIGIIYNSTRKTGRPLPELRVYLNDLPGNDFNDIFMSLPAFYKRLKEEKGKEMENCFVTGVPGSFYGRLFPRKSLHFIHSSSSLHWLSQVPPSLDGEDATLALNKGKIYISKTSPPSVLTAYSQQFQKDFSLFLKSRSAEMVPGGGMVLSFMGRSSGDPTTEDSCYQWELLAEALSALVSKGVVEEEKVDCFNAPYYAPSVEEVKDAVDGEGSFIINRLEAFEVEWDGDLELESNNSSCCDTLRLMSRGERVAKTIRAVVESMLTCHFGRNVMDELFTIYTGLVDDYFSRTRPKYINLLISLSRK</sequence>
<dbReference type="GO" id="GO:0032259">
    <property type="term" value="P:methylation"/>
    <property type="evidence" value="ECO:0007669"/>
    <property type="project" value="UniProtKB-KW"/>
</dbReference>
<accession>U5ZJW1</accession>
<dbReference type="Gene3D" id="1.10.1200.270">
    <property type="entry name" value="Methyltransferase, alpha-helical capping domain"/>
    <property type="match status" value="1"/>
</dbReference>
<dbReference type="Gene3D" id="3.40.50.150">
    <property type="entry name" value="Vaccinia Virus protein VP39"/>
    <property type="match status" value="1"/>
</dbReference>
<keyword evidence="2 6" id="KW-0489">Methyltransferase</keyword>
<dbReference type="EMBL" id="KF573520">
    <property type="protein sequence ID" value="AHA06001.1"/>
    <property type="molecule type" value="mRNA"/>
</dbReference>
<protein>
    <submittedName>
        <fullName evidence="6">Jasmonate O-methyltransferase</fullName>
    </submittedName>
</protein>
<evidence type="ECO:0000256" key="3">
    <source>
        <dbReference type="ARBA" id="ARBA00022679"/>
    </source>
</evidence>
<dbReference type="AlphaFoldDB" id="U5ZJW1"/>
<proteinExistence type="evidence at transcript level"/>
<comment type="similarity">
    <text evidence="1">Belongs to the methyltransferase superfamily. Type-7 methyltransferase family.</text>
</comment>